<dbReference type="InterPro" id="IPR000073">
    <property type="entry name" value="AB_hydrolase_1"/>
</dbReference>
<dbReference type="SUPFAM" id="SSF53474">
    <property type="entry name" value="alpha/beta-Hydrolases"/>
    <property type="match status" value="1"/>
</dbReference>
<evidence type="ECO:0000313" key="10">
    <source>
        <dbReference type="EMBL" id="KAK4538526.1"/>
    </source>
</evidence>
<dbReference type="Pfam" id="PF00561">
    <property type="entry name" value="Abhydrolase_1"/>
    <property type="match status" value="1"/>
</dbReference>
<dbReference type="FunFam" id="3.40.50.1820:FF:000095">
    <property type="entry name" value="Triglyceride lipase-cholesterol esterase"/>
    <property type="match status" value="1"/>
</dbReference>
<feature type="transmembrane region" description="Helical" evidence="8">
    <location>
        <begin position="6"/>
        <end position="31"/>
    </location>
</feature>
<dbReference type="GO" id="GO:0016787">
    <property type="term" value="F:hydrolase activity"/>
    <property type="evidence" value="ECO:0007669"/>
    <property type="project" value="UniProtKB-KW"/>
</dbReference>
<reference evidence="10 11" key="1">
    <citation type="submission" date="2022-07" db="EMBL/GenBank/DDBJ databases">
        <title>Genome-wide signatures of adaptation to extreme environments.</title>
        <authorList>
            <person name="Cho C.H."/>
            <person name="Yoon H.S."/>
        </authorList>
    </citation>
    <scope>NUCLEOTIDE SEQUENCE [LARGE SCALE GENOMIC DNA]</scope>
    <source>
        <strain evidence="10 11">DBV 063 E5</strain>
    </source>
</reference>
<evidence type="ECO:0000256" key="3">
    <source>
        <dbReference type="ARBA" id="ARBA00022801"/>
    </source>
</evidence>
<gene>
    <name evidence="10" type="ORF">CDCA_CDCA18G4551</name>
</gene>
<keyword evidence="5 8" id="KW-1133">Transmembrane helix</keyword>
<dbReference type="GO" id="GO:0016042">
    <property type="term" value="P:lipid catabolic process"/>
    <property type="evidence" value="ECO:0007669"/>
    <property type="project" value="UniProtKB-KW"/>
</dbReference>
<comment type="subcellular location">
    <subcellularLocation>
        <location evidence="1">Membrane</location>
        <topology evidence="1">Single-pass membrane protein</topology>
    </subcellularLocation>
</comment>
<name>A0AAV9J2K4_CYACA</name>
<evidence type="ECO:0000313" key="11">
    <source>
        <dbReference type="Proteomes" id="UP001301350"/>
    </source>
</evidence>
<accession>A0AAV9J2K4</accession>
<keyword evidence="6" id="KW-0443">Lipid metabolism</keyword>
<keyword evidence="3" id="KW-0378">Hydrolase</keyword>
<dbReference type="GO" id="GO:0016020">
    <property type="term" value="C:membrane"/>
    <property type="evidence" value="ECO:0007669"/>
    <property type="project" value="UniProtKB-SubCell"/>
</dbReference>
<keyword evidence="2 8" id="KW-0812">Transmembrane</keyword>
<keyword evidence="11" id="KW-1185">Reference proteome</keyword>
<dbReference type="AlphaFoldDB" id="A0AAV9J2K4"/>
<proteinExistence type="predicted"/>
<dbReference type="EMBL" id="JANCYW010000018">
    <property type="protein sequence ID" value="KAK4538526.1"/>
    <property type="molecule type" value="Genomic_DNA"/>
</dbReference>
<evidence type="ECO:0000256" key="1">
    <source>
        <dbReference type="ARBA" id="ARBA00004167"/>
    </source>
</evidence>
<evidence type="ECO:0000256" key="2">
    <source>
        <dbReference type="ARBA" id="ARBA00022692"/>
    </source>
</evidence>
<sequence length="560" mass="63952">MLRPLVWLFAGVVLVAEWWLHWVVSTLRWALLTPLWRMEWVGSDGEESLAALPAEDAAAWRAYWLHRERERKACLGATESAATPWERWWAGVWRRGTGWTGKWLHRASGETPSRQALSHVQRWWARLAPGSASFCGGQDASHSDGDNFAADVSSRAPARSASSHGVQRRPCGQRRWPPVESFLCEANARELVEVRGYPCEEHVVETEDGYLLTVFRIPHGRRGDDIPQARRPVLLMPGFMESCEIWVCRASHLALPFLLAERGFDVWLANLRGSKYGCYHRRYGTRTVQFWDFGLDEMAHHDIPATVDYILGCSDAKSVDYIGFSQGSGIGMAALSRHPTVADKVRSLVALAPSTRVHGLRRSFMNTFVAANPSTLYLLFGRRILLPSSLFWRRVLPRDAFVWLMDTACQLLFGWSMQNIAASEKRLIYSHLYSYGSVKTMVHWFQVMDAARFQMYDSRHRPSRYGAAYTAHQVPAYPISQIRCPVALFYGGSDPLIDMQWLIGELPHAHQWRVDHYEHLDFQVARDVHTRVFPHVIEFLERVDVRERPVDGIKPGITGE</sequence>
<organism evidence="10 11">
    <name type="scientific">Cyanidium caldarium</name>
    <name type="common">Red alga</name>
    <dbReference type="NCBI Taxonomy" id="2771"/>
    <lineage>
        <taxon>Eukaryota</taxon>
        <taxon>Rhodophyta</taxon>
        <taxon>Bangiophyceae</taxon>
        <taxon>Cyanidiales</taxon>
        <taxon>Cyanidiaceae</taxon>
        <taxon>Cyanidium</taxon>
    </lineage>
</organism>
<evidence type="ECO:0000256" key="6">
    <source>
        <dbReference type="ARBA" id="ARBA00023098"/>
    </source>
</evidence>
<keyword evidence="4" id="KW-0442">Lipid degradation</keyword>
<dbReference type="Proteomes" id="UP001301350">
    <property type="component" value="Unassembled WGS sequence"/>
</dbReference>
<comment type="caution">
    <text evidence="10">The sequence shown here is derived from an EMBL/GenBank/DDBJ whole genome shotgun (WGS) entry which is preliminary data.</text>
</comment>
<evidence type="ECO:0000256" key="8">
    <source>
        <dbReference type="SAM" id="Phobius"/>
    </source>
</evidence>
<evidence type="ECO:0000256" key="7">
    <source>
        <dbReference type="ARBA" id="ARBA00023136"/>
    </source>
</evidence>
<keyword evidence="7 8" id="KW-0472">Membrane</keyword>
<feature type="domain" description="AB hydrolase-1" evidence="9">
    <location>
        <begin position="232"/>
        <end position="522"/>
    </location>
</feature>
<evidence type="ECO:0000259" key="9">
    <source>
        <dbReference type="Pfam" id="PF00561"/>
    </source>
</evidence>
<evidence type="ECO:0000256" key="4">
    <source>
        <dbReference type="ARBA" id="ARBA00022963"/>
    </source>
</evidence>
<evidence type="ECO:0000256" key="5">
    <source>
        <dbReference type="ARBA" id="ARBA00022989"/>
    </source>
</evidence>
<protein>
    <recommendedName>
        <fullName evidence="9">AB hydrolase-1 domain-containing protein</fullName>
    </recommendedName>
</protein>
<dbReference type="InterPro" id="IPR029058">
    <property type="entry name" value="AB_hydrolase_fold"/>
</dbReference>
<dbReference type="Gene3D" id="3.40.50.1820">
    <property type="entry name" value="alpha/beta hydrolase"/>
    <property type="match status" value="1"/>
</dbReference>
<dbReference type="PANTHER" id="PTHR11005">
    <property type="entry name" value="LYSOSOMAL ACID LIPASE-RELATED"/>
    <property type="match status" value="1"/>
</dbReference>